<keyword evidence="2" id="KW-0812">Transmembrane</keyword>
<keyword evidence="2" id="KW-0472">Membrane</keyword>
<dbReference type="InParanoid" id="Q4UEW6"/>
<proteinExistence type="predicted"/>
<dbReference type="EMBL" id="CR940348">
    <property type="protein sequence ID" value="CAI74373.1"/>
    <property type="molecule type" value="Genomic_DNA"/>
</dbReference>
<dbReference type="RefSeq" id="XP_952105.1">
    <property type="nucleotide sequence ID" value="XM_947012.1"/>
</dbReference>
<evidence type="ECO:0000256" key="3">
    <source>
        <dbReference type="SAM" id="SignalP"/>
    </source>
</evidence>
<reference evidence="4 5" key="1">
    <citation type="journal article" date="2005" name="Science">
        <title>Genome of the host-cell transforming parasite Theileria annulata compared with T. parva.</title>
        <authorList>
            <person name="Pain A."/>
            <person name="Renauld H."/>
            <person name="Berriman M."/>
            <person name="Murphy L."/>
            <person name="Yeats C.A."/>
            <person name="Weir W."/>
            <person name="Kerhornou A."/>
            <person name="Aslett M."/>
            <person name="Bishop R."/>
            <person name="Bouchier C."/>
            <person name="Cochet M."/>
            <person name="Coulson R.M.R."/>
            <person name="Cronin A."/>
            <person name="de Villiers E.P."/>
            <person name="Fraser A."/>
            <person name="Fosker N."/>
            <person name="Gardner M."/>
            <person name="Goble A."/>
            <person name="Griffiths-Jones S."/>
            <person name="Harris D.E."/>
            <person name="Katzer F."/>
            <person name="Larke N."/>
            <person name="Lord A."/>
            <person name="Maser P."/>
            <person name="McKellar S."/>
            <person name="Mooney P."/>
            <person name="Morton F."/>
            <person name="Nene V."/>
            <person name="O'Neil S."/>
            <person name="Price C."/>
            <person name="Quail M.A."/>
            <person name="Rabbinowitsch E."/>
            <person name="Rawlings N.D."/>
            <person name="Rutter S."/>
            <person name="Saunders D."/>
            <person name="Seeger K."/>
            <person name="Shah T."/>
            <person name="Squares R."/>
            <person name="Squares S."/>
            <person name="Tivey A."/>
            <person name="Walker A.R."/>
            <person name="Woodward J."/>
            <person name="Dobbelaere D.A.E."/>
            <person name="Langsley G."/>
            <person name="Rajandream M.A."/>
            <person name="McKeever D."/>
            <person name="Shiels B."/>
            <person name="Tait A."/>
            <person name="Barrell B.G."/>
            <person name="Hall N."/>
        </authorList>
    </citation>
    <scope>NUCLEOTIDE SEQUENCE [LARGE SCALE GENOMIC DNA]</scope>
    <source>
        <strain evidence="5">Ankara</strain>
    </source>
</reference>
<feature type="chain" id="PRO_5004244431" evidence="3">
    <location>
        <begin position="22"/>
        <end position="242"/>
    </location>
</feature>
<feature type="compositionally biased region" description="Polar residues" evidence="1">
    <location>
        <begin position="233"/>
        <end position="242"/>
    </location>
</feature>
<accession>Q4UEW6</accession>
<evidence type="ECO:0000313" key="5">
    <source>
        <dbReference type="Proteomes" id="UP000001950"/>
    </source>
</evidence>
<feature type="region of interest" description="Disordered" evidence="1">
    <location>
        <begin position="217"/>
        <end position="242"/>
    </location>
</feature>
<evidence type="ECO:0000313" key="4">
    <source>
        <dbReference type="EMBL" id="CAI74373.1"/>
    </source>
</evidence>
<name>Q4UEW6_THEAN</name>
<sequence>MIDICVAIIISFTTAIMWTCAHLLPPDGNAKATDIKGTTSSSQGRRNADTTYNSLTTGEGPQARKLWHIKPPDKIDDSPKADVVSPVIMVIVGMGLVYAIYPGIASGDLSSQAGTLSTNAKNLYDALSGTGPDVEAAKEKVTALKNAASNSSDPKGLEQLLEALKTGLDVVVKAKGVLAKYNEVATEYGKVAADVEVQKKQVNLTKLNLHSLHFRKHHTKAPTTPAKTKPQPMTNALSFTGL</sequence>
<dbReference type="VEuPathDB" id="PiroplasmaDB:TA14135"/>
<feature type="compositionally biased region" description="Low complexity" evidence="1">
    <location>
        <begin position="221"/>
        <end position="232"/>
    </location>
</feature>
<organism evidence="4 5">
    <name type="scientific">Theileria annulata</name>
    <dbReference type="NCBI Taxonomy" id="5874"/>
    <lineage>
        <taxon>Eukaryota</taxon>
        <taxon>Sar</taxon>
        <taxon>Alveolata</taxon>
        <taxon>Apicomplexa</taxon>
        <taxon>Aconoidasida</taxon>
        <taxon>Piroplasmida</taxon>
        <taxon>Theileriidae</taxon>
        <taxon>Theileria</taxon>
    </lineage>
</organism>
<protein>
    <submittedName>
        <fullName evidence="4">Tpr-related protein family member, putative</fullName>
    </submittedName>
</protein>
<feature type="compositionally biased region" description="Polar residues" evidence="1">
    <location>
        <begin position="36"/>
        <end position="59"/>
    </location>
</feature>
<feature type="signal peptide" evidence="3">
    <location>
        <begin position="1"/>
        <end position="21"/>
    </location>
</feature>
<dbReference type="Proteomes" id="UP000001950">
    <property type="component" value="Chromosome 2"/>
</dbReference>
<dbReference type="KEGG" id="tan:TA14135"/>
<evidence type="ECO:0000256" key="1">
    <source>
        <dbReference type="SAM" id="MobiDB-lite"/>
    </source>
</evidence>
<feature type="region of interest" description="Disordered" evidence="1">
    <location>
        <begin position="34"/>
        <end position="59"/>
    </location>
</feature>
<keyword evidence="2" id="KW-1133">Transmembrane helix</keyword>
<keyword evidence="3" id="KW-0732">Signal</keyword>
<feature type="transmembrane region" description="Helical" evidence="2">
    <location>
        <begin position="83"/>
        <end position="101"/>
    </location>
</feature>
<keyword evidence="5" id="KW-1185">Reference proteome</keyword>
<gene>
    <name evidence="4" type="ORF">TA14135</name>
</gene>
<dbReference type="GeneID" id="3861605"/>
<evidence type="ECO:0000256" key="2">
    <source>
        <dbReference type="SAM" id="Phobius"/>
    </source>
</evidence>
<dbReference type="AlphaFoldDB" id="Q4UEW6"/>